<accession>A0A382PGM3</accession>
<dbReference type="PROSITE" id="PS50862">
    <property type="entry name" value="AA_TRNA_LIGASE_II"/>
    <property type="match status" value="1"/>
</dbReference>
<sequence length="263" mass="28733">VYARIVPMFQRPRGTRDFGPDEMARRSALERLCDEQAARHGFQRVATPTFESLDLFTAKSGDAVVDELYAFEDKGGRPLALRPELTAPVMRMVANEMRSVPKPMRLAYYGSCFRYEEFKTARYREFWQYGCEIIGASGPLAEAEVVAFAISLMRAAGVEDWTMKIGHVGILNDLLAGLSIPEDNRRDVMRLLDKGDFASLAGKGVGADAAAKLEAFASLSGGADVIPEAKSMLEGMGVATDSLDSLGEMMCSLEGLVPDMPET</sequence>
<reference evidence="2" key="1">
    <citation type="submission" date="2018-05" db="EMBL/GenBank/DDBJ databases">
        <authorList>
            <person name="Lanie J.A."/>
            <person name="Ng W.-L."/>
            <person name="Kazmierczak K.M."/>
            <person name="Andrzejewski T.M."/>
            <person name="Davidsen T.M."/>
            <person name="Wayne K.J."/>
            <person name="Tettelin H."/>
            <person name="Glass J.I."/>
            <person name="Rusch D."/>
            <person name="Podicherti R."/>
            <person name="Tsui H.-C.T."/>
            <person name="Winkler M.E."/>
        </authorList>
    </citation>
    <scope>NUCLEOTIDE SEQUENCE</scope>
</reference>
<organism evidence="2">
    <name type="scientific">marine metagenome</name>
    <dbReference type="NCBI Taxonomy" id="408172"/>
    <lineage>
        <taxon>unclassified sequences</taxon>
        <taxon>metagenomes</taxon>
        <taxon>ecological metagenomes</taxon>
    </lineage>
</organism>
<dbReference type="SUPFAM" id="SSF55681">
    <property type="entry name" value="Class II aaRS and biotin synthetases"/>
    <property type="match status" value="1"/>
</dbReference>
<dbReference type="EMBL" id="UINC01106442">
    <property type="protein sequence ID" value="SVC71112.1"/>
    <property type="molecule type" value="Genomic_DNA"/>
</dbReference>
<evidence type="ECO:0000313" key="2">
    <source>
        <dbReference type="EMBL" id="SVC71112.1"/>
    </source>
</evidence>
<dbReference type="PANTHER" id="PTHR43707:SF1">
    <property type="entry name" value="HISTIDINE--TRNA LIGASE, MITOCHONDRIAL-RELATED"/>
    <property type="match status" value="1"/>
</dbReference>
<name>A0A382PGM3_9ZZZZ</name>
<proteinExistence type="predicted"/>
<feature type="non-terminal residue" evidence="2">
    <location>
        <position position="1"/>
    </location>
</feature>
<gene>
    <name evidence="2" type="ORF">METZ01_LOCUS323966</name>
</gene>
<dbReference type="InterPro" id="IPR006195">
    <property type="entry name" value="aa-tRNA-synth_II"/>
</dbReference>
<dbReference type="PANTHER" id="PTHR43707">
    <property type="entry name" value="HISTIDYL-TRNA SYNTHETASE"/>
    <property type="match status" value="1"/>
</dbReference>
<feature type="non-terminal residue" evidence="2">
    <location>
        <position position="263"/>
    </location>
</feature>
<evidence type="ECO:0000259" key="1">
    <source>
        <dbReference type="PROSITE" id="PS50862"/>
    </source>
</evidence>
<dbReference type="CDD" id="cd00773">
    <property type="entry name" value="HisRS-like_core"/>
    <property type="match status" value="1"/>
</dbReference>
<dbReference type="InterPro" id="IPR004516">
    <property type="entry name" value="HisRS/HisZ"/>
</dbReference>
<dbReference type="GO" id="GO:0006427">
    <property type="term" value="P:histidyl-tRNA aminoacylation"/>
    <property type="evidence" value="ECO:0007669"/>
    <property type="project" value="TreeGrafter"/>
</dbReference>
<dbReference type="Pfam" id="PF13393">
    <property type="entry name" value="tRNA-synt_His"/>
    <property type="match status" value="1"/>
</dbReference>
<dbReference type="GO" id="GO:0004821">
    <property type="term" value="F:histidine-tRNA ligase activity"/>
    <property type="evidence" value="ECO:0007669"/>
    <property type="project" value="TreeGrafter"/>
</dbReference>
<dbReference type="InterPro" id="IPR041715">
    <property type="entry name" value="HisRS-like_core"/>
</dbReference>
<feature type="domain" description="Aminoacyl-transfer RNA synthetases class-II family profile" evidence="1">
    <location>
        <begin position="13"/>
        <end position="263"/>
    </location>
</feature>
<dbReference type="InterPro" id="IPR045864">
    <property type="entry name" value="aa-tRNA-synth_II/BPL/LPL"/>
</dbReference>
<dbReference type="GO" id="GO:0005737">
    <property type="term" value="C:cytoplasm"/>
    <property type="evidence" value="ECO:0007669"/>
    <property type="project" value="InterPro"/>
</dbReference>
<dbReference type="Gene3D" id="3.30.930.10">
    <property type="entry name" value="Bira Bifunctional Protein, Domain 2"/>
    <property type="match status" value="1"/>
</dbReference>
<protein>
    <recommendedName>
        <fullName evidence="1">Aminoacyl-transfer RNA synthetases class-II family profile domain-containing protein</fullName>
    </recommendedName>
</protein>
<dbReference type="AlphaFoldDB" id="A0A382PGM3"/>